<dbReference type="EMBL" id="JAUJWW010000002">
    <property type="protein sequence ID" value="MDN7227159.1"/>
    <property type="molecule type" value="Genomic_DNA"/>
</dbReference>
<protein>
    <submittedName>
        <fullName evidence="4">Prepilin-type N-terminal cleavage/methylation domain-containing protein</fullName>
    </submittedName>
</protein>
<dbReference type="Proteomes" id="UP001172054">
    <property type="component" value="Unassembled WGS sequence"/>
</dbReference>
<comment type="caution">
    <text evidence="4">The sequence shown here is derived from an EMBL/GenBank/DDBJ whole genome shotgun (WGS) entry which is preliminary data.</text>
</comment>
<comment type="subcellular location">
    <subcellularLocation>
        <location evidence="1">Cell surface</location>
    </subcellularLocation>
</comment>
<name>A0ABT8MQZ6_9BACL</name>
<evidence type="ECO:0000256" key="1">
    <source>
        <dbReference type="ARBA" id="ARBA00004241"/>
    </source>
</evidence>
<proteinExistence type="predicted"/>
<dbReference type="RefSeq" id="WP_301725920.1">
    <property type="nucleotide sequence ID" value="NZ_JAUJWW010000002.1"/>
</dbReference>
<evidence type="ECO:0000256" key="3">
    <source>
        <dbReference type="SAM" id="Phobius"/>
    </source>
</evidence>
<keyword evidence="3" id="KW-0812">Transmembrane</keyword>
<dbReference type="Pfam" id="PF07963">
    <property type="entry name" value="N_methyl"/>
    <property type="match status" value="1"/>
</dbReference>
<evidence type="ECO:0000313" key="4">
    <source>
        <dbReference type="EMBL" id="MDN7227159.1"/>
    </source>
</evidence>
<sequence>MSRFIRNEKGVTLIELLAVLIIGSLIMSLIIGVVINSQRTYTSQTNAAEQLAEIRYAVKAITKEVRKAERIKVEENKLTIDHDTRLVIQRQNGEVRQNNSVLATHIGALKFAVDGRLLSISIATEETNGKKQETKAEIYLRDGVSVEK</sequence>
<keyword evidence="5" id="KW-1185">Reference proteome</keyword>
<feature type="transmembrane region" description="Helical" evidence="3">
    <location>
        <begin position="12"/>
        <end position="35"/>
    </location>
</feature>
<evidence type="ECO:0000256" key="2">
    <source>
        <dbReference type="ARBA" id="ARBA00023287"/>
    </source>
</evidence>
<keyword evidence="3" id="KW-0472">Membrane</keyword>
<evidence type="ECO:0000313" key="5">
    <source>
        <dbReference type="Proteomes" id="UP001172054"/>
    </source>
</evidence>
<dbReference type="InterPro" id="IPR012902">
    <property type="entry name" value="N_methyl_site"/>
</dbReference>
<organism evidence="4 5">
    <name type="scientific">Planococcus liqunii</name>
    <dbReference type="NCBI Taxonomy" id="3058394"/>
    <lineage>
        <taxon>Bacteria</taxon>
        <taxon>Bacillati</taxon>
        <taxon>Bacillota</taxon>
        <taxon>Bacilli</taxon>
        <taxon>Bacillales</taxon>
        <taxon>Caryophanaceae</taxon>
        <taxon>Planococcus</taxon>
    </lineage>
</organism>
<gene>
    <name evidence="4" type="ORF">QWY15_07575</name>
</gene>
<keyword evidence="3" id="KW-1133">Transmembrane helix</keyword>
<reference evidence="4 5" key="1">
    <citation type="submission" date="2023-06" db="EMBL/GenBank/DDBJ databases">
        <title>Novel species in genus Planococcus.</title>
        <authorList>
            <person name="Ning S."/>
        </authorList>
    </citation>
    <scope>NUCLEOTIDE SEQUENCE [LARGE SCALE GENOMIC DNA]</scope>
    <source>
        <strain evidence="4 5">N064</strain>
    </source>
</reference>
<dbReference type="PROSITE" id="PS00409">
    <property type="entry name" value="PROKAR_NTER_METHYL"/>
    <property type="match status" value="1"/>
</dbReference>
<accession>A0ABT8MQZ6</accession>
<keyword evidence="2" id="KW-0178">Competence</keyword>
<dbReference type="NCBIfam" id="TIGR02532">
    <property type="entry name" value="IV_pilin_GFxxxE"/>
    <property type="match status" value="1"/>
</dbReference>